<dbReference type="RefSeq" id="XP_040677657.1">
    <property type="nucleotide sequence ID" value="XM_040824332.1"/>
</dbReference>
<feature type="compositionally biased region" description="Low complexity" evidence="1">
    <location>
        <begin position="605"/>
        <end position="614"/>
    </location>
</feature>
<evidence type="ECO:0000313" key="2">
    <source>
        <dbReference type="EMBL" id="KHN96591.1"/>
    </source>
</evidence>
<evidence type="ECO:0000313" key="3">
    <source>
        <dbReference type="Proteomes" id="UP000030816"/>
    </source>
</evidence>
<proteinExistence type="predicted"/>
<dbReference type="Proteomes" id="UP000030816">
    <property type="component" value="Unassembled WGS sequence"/>
</dbReference>
<name>A0A0B2WKK5_METAS</name>
<feature type="compositionally biased region" description="Basic and acidic residues" evidence="1">
    <location>
        <begin position="15"/>
        <end position="31"/>
    </location>
</feature>
<reference evidence="2 3" key="1">
    <citation type="journal article" date="2014" name="Proc. Natl. Acad. Sci. U.S.A.">
        <title>Trajectory and genomic determinants of fungal-pathogen speciation and host adaptation.</title>
        <authorList>
            <person name="Hu X."/>
            <person name="Xiao G."/>
            <person name="Zheng P."/>
            <person name="Shang Y."/>
            <person name="Su Y."/>
            <person name="Zhang X."/>
            <person name="Liu X."/>
            <person name="Zhan S."/>
            <person name="St Leger R.J."/>
            <person name="Wang C."/>
        </authorList>
    </citation>
    <scope>NUCLEOTIDE SEQUENCE [LARGE SCALE GENOMIC DNA]</scope>
    <source>
        <strain evidence="2 3">ARSEF 1941</strain>
    </source>
</reference>
<feature type="region of interest" description="Disordered" evidence="1">
    <location>
        <begin position="170"/>
        <end position="199"/>
    </location>
</feature>
<dbReference type="HOGENOM" id="CLU_027087_0_0_1"/>
<accession>A0A0B2WKK5</accession>
<gene>
    <name evidence="2" type="ORF">MAM_05534</name>
</gene>
<dbReference type="GeneID" id="63739989"/>
<dbReference type="AlphaFoldDB" id="A0A0B2WKK5"/>
<keyword evidence="3" id="KW-1185">Reference proteome</keyword>
<feature type="region of interest" description="Disordered" evidence="1">
    <location>
        <begin position="604"/>
        <end position="641"/>
    </location>
</feature>
<feature type="region of interest" description="Disordered" evidence="1">
    <location>
        <begin position="13"/>
        <end position="49"/>
    </location>
</feature>
<protein>
    <submittedName>
        <fullName evidence="2">Uncharacterized protein</fullName>
    </submittedName>
</protein>
<comment type="caution">
    <text evidence="2">The sequence shown here is derived from an EMBL/GenBank/DDBJ whole genome shotgun (WGS) entry which is preliminary data.</text>
</comment>
<dbReference type="OrthoDB" id="5143322at2759"/>
<sequence>MNADSIQQACMADLGRQRQDELPLSNQERKGPSFAPSRRNGTGHIAPDLKKGLEAKWSVQIHDEESEQMLGLVVEDSRPWAKKIAQDFMNRNQVLTAPPTIRQESQGHKGTKGNNFQNVQPARLGSLIPPGGSVRHFGASKLTRTLPSKPKGRETSANDRDMTLITRNCDLQTLRRSQESTTASPTPSSAAPAGQSPDCRELVTMATPIRPPKPRDLENVVLRGICKLLHPKDQSVLLEISYVMKIRKDTDEGYLILSRAGKEDKIHNVLELLAPDLKENHCRVCSKVEKNGFDYNFQFPSVPSAHKFKIYLESLQQAAIREANSEQNKANTSATCVQATGKPQTSLDITCPVIESPSHLPTSETTDLERPAISTLPSTVPTPTKQANANGAAGGVNLVDLEPPSRSTQKARECIIEDAAEKLVELIEKILPEAAAAGLLLSDDAIADIEETAIEDWLARGFLQSETDDMKADLVELLRILVRLKRKAESRRRAQPVIKSLEGFDREPSSTRVTYHASELEKLNVSQHSAHSGGKRIKYTPSELEGIGGTRVTAPVNLGKSVMMPRRITETTRLPAPDLRSVSKYKNWLDEKPGEVATCRLEPTAAASPAQSPQMTNHNGIASNKDHSIPAGLATSRWARV</sequence>
<evidence type="ECO:0000256" key="1">
    <source>
        <dbReference type="SAM" id="MobiDB-lite"/>
    </source>
</evidence>
<feature type="compositionally biased region" description="Low complexity" evidence="1">
    <location>
        <begin position="180"/>
        <end position="193"/>
    </location>
</feature>
<dbReference type="EMBL" id="AZHE01000014">
    <property type="protein sequence ID" value="KHN96591.1"/>
    <property type="molecule type" value="Genomic_DNA"/>
</dbReference>
<organism evidence="2 3">
    <name type="scientific">Metarhizium album (strain ARSEF 1941)</name>
    <dbReference type="NCBI Taxonomy" id="1081103"/>
    <lineage>
        <taxon>Eukaryota</taxon>
        <taxon>Fungi</taxon>
        <taxon>Dikarya</taxon>
        <taxon>Ascomycota</taxon>
        <taxon>Pezizomycotina</taxon>
        <taxon>Sordariomycetes</taxon>
        <taxon>Hypocreomycetidae</taxon>
        <taxon>Hypocreales</taxon>
        <taxon>Clavicipitaceae</taxon>
        <taxon>Metarhizium</taxon>
    </lineage>
</organism>